<proteinExistence type="predicted"/>
<feature type="non-terminal residue" evidence="2">
    <location>
        <position position="1"/>
    </location>
</feature>
<dbReference type="EMBL" id="CDMZ01003482">
    <property type="protein sequence ID" value="CEM46540.1"/>
    <property type="molecule type" value="Genomic_DNA"/>
</dbReference>
<feature type="compositionally biased region" description="Low complexity" evidence="1">
    <location>
        <begin position="271"/>
        <end position="293"/>
    </location>
</feature>
<sequence length="387" mass="40046">LNDEGLENPVDLTLFKCYGYCFNPSYDCAVVHSCPLESMESEFCFAPLHSRATESMWLATDREQILWHLMNSQDHQSACRIYDCVVVAWGLVWALLAIKVFQSIMGCAAGCCCPNAFTDPEAPGRHVEMRPHDMGAHPPETPGGLPVVSAGQVGKPQYRVGEDGDEWGGGKGFTGVGSLEEGRGGMAPYGDGAMIKKKGGEGFDPLSSASGSNVYSKSNPQPNFYGGSFSQSLSPKAGKYVAEADDDDEDTLADLPGDEEDDSPARRDSLGGPSQPTTAAAAASTSAGPPRSGQAATNADLSGEDSGLPAVGGPHGGEGEGDFATLEGFGSLDAEGAESNTQQQQQQQGSRPASASAASAQETGNGQGSGRGPGGRGGGAQTEFYTL</sequence>
<evidence type="ECO:0000256" key="1">
    <source>
        <dbReference type="SAM" id="MobiDB-lite"/>
    </source>
</evidence>
<dbReference type="VEuPathDB" id="CryptoDB:Cvel_30215"/>
<feature type="region of interest" description="Disordered" evidence="1">
    <location>
        <begin position="207"/>
        <end position="387"/>
    </location>
</feature>
<organism evidence="2">
    <name type="scientific">Chromera velia CCMP2878</name>
    <dbReference type="NCBI Taxonomy" id="1169474"/>
    <lineage>
        <taxon>Eukaryota</taxon>
        <taxon>Sar</taxon>
        <taxon>Alveolata</taxon>
        <taxon>Colpodellida</taxon>
        <taxon>Chromeraceae</taxon>
        <taxon>Chromera</taxon>
    </lineage>
</organism>
<name>A0A0G4HQI2_9ALVE</name>
<gene>
    <name evidence="2" type="ORF">Cvel_30215</name>
</gene>
<feature type="compositionally biased region" description="Gly residues" evidence="1">
    <location>
        <begin position="365"/>
        <end position="380"/>
    </location>
</feature>
<accession>A0A0G4HQI2</accession>
<feature type="compositionally biased region" description="Polar residues" evidence="1">
    <location>
        <begin position="207"/>
        <end position="234"/>
    </location>
</feature>
<feature type="compositionally biased region" description="Low complexity" evidence="1">
    <location>
        <begin position="342"/>
        <end position="361"/>
    </location>
</feature>
<protein>
    <submittedName>
        <fullName evidence="2">Uncharacterized protein</fullName>
    </submittedName>
</protein>
<reference evidence="2" key="1">
    <citation type="submission" date="2014-11" db="EMBL/GenBank/DDBJ databases">
        <authorList>
            <person name="Otto D Thomas"/>
            <person name="Naeem Raeece"/>
        </authorList>
    </citation>
    <scope>NUCLEOTIDE SEQUENCE</scope>
</reference>
<feature type="compositionally biased region" description="Acidic residues" evidence="1">
    <location>
        <begin position="243"/>
        <end position="262"/>
    </location>
</feature>
<evidence type="ECO:0000313" key="2">
    <source>
        <dbReference type="EMBL" id="CEM46540.1"/>
    </source>
</evidence>
<dbReference type="AlphaFoldDB" id="A0A0G4HQI2"/>